<protein>
    <submittedName>
        <fullName evidence="5">Uncharacterized protein LOC113211511 isoform X1</fullName>
    </submittedName>
    <submittedName>
        <fullName evidence="6">Uncharacterized protein LOC113211511 isoform X2</fullName>
    </submittedName>
    <submittedName>
        <fullName evidence="4">Uncharacterized protein LOC113211511 isoform X3</fullName>
    </submittedName>
</protein>
<evidence type="ECO:0000313" key="4">
    <source>
        <dbReference type="RefSeq" id="XP_026285681.1"/>
    </source>
</evidence>
<dbReference type="SUPFAM" id="SSF81383">
    <property type="entry name" value="F-box domain"/>
    <property type="match status" value="1"/>
</dbReference>
<feature type="domain" description="F-box" evidence="2">
    <location>
        <begin position="56"/>
        <end position="105"/>
    </location>
</feature>
<dbReference type="RefSeq" id="XP_026285681.1">
    <property type="nucleotide sequence ID" value="XM_026429896.2"/>
</dbReference>
<dbReference type="Pfam" id="PF12937">
    <property type="entry name" value="F-box-like"/>
    <property type="match status" value="1"/>
</dbReference>
<reference evidence="4 5" key="1">
    <citation type="submission" date="2025-04" db="UniProtKB">
        <authorList>
            <consortium name="RefSeq"/>
        </authorList>
    </citation>
    <scope>IDENTIFICATION</scope>
    <source>
        <tissue evidence="4 5">Whole organism</tissue>
    </source>
</reference>
<evidence type="ECO:0000313" key="6">
    <source>
        <dbReference type="RefSeq" id="XP_052122107.1"/>
    </source>
</evidence>
<evidence type="ECO:0000313" key="5">
    <source>
        <dbReference type="RefSeq" id="XP_052122106.1"/>
    </source>
</evidence>
<dbReference type="InterPro" id="IPR001810">
    <property type="entry name" value="F-box_dom"/>
</dbReference>
<dbReference type="RefSeq" id="XP_052122106.1">
    <property type="nucleotide sequence ID" value="XM_052266146.1"/>
</dbReference>
<name>A0A6J1T4X7_FRAOC</name>
<keyword evidence="3" id="KW-1185">Reference proteome</keyword>
<proteinExistence type="predicted"/>
<dbReference type="AlphaFoldDB" id="A0A6J1T4X7"/>
<dbReference type="RefSeq" id="XP_052122107.1">
    <property type="nucleotide sequence ID" value="XM_052266147.1"/>
</dbReference>
<evidence type="ECO:0000256" key="1">
    <source>
        <dbReference type="SAM" id="MobiDB-lite"/>
    </source>
</evidence>
<gene>
    <name evidence="4 5 6" type="primary">LOC113211511</name>
</gene>
<dbReference type="InterPro" id="IPR036047">
    <property type="entry name" value="F-box-like_dom_sf"/>
</dbReference>
<feature type="compositionally biased region" description="Acidic residues" evidence="1">
    <location>
        <begin position="25"/>
        <end position="46"/>
    </location>
</feature>
<evidence type="ECO:0000259" key="2">
    <source>
        <dbReference type="PROSITE" id="PS50181"/>
    </source>
</evidence>
<accession>A0A6J1T4X7</accession>
<dbReference type="Proteomes" id="UP000504606">
    <property type="component" value="Unplaced"/>
</dbReference>
<dbReference type="GeneID" id="113211511"/>
<feature type="region of interest" description="Disordered" evidence="1">
    <location>
        <begin position="22"/>
        <end position="46"/>
    </location>
</feature>
<dbReference type="PROSITE" id="PS50181">
    <property type="entry name" value="FBOX"/>
    <property type="match status" value="1"/>
</dbReference>
<dbReference type="Gene3D" id="3.80.10.10">
    <property type="entry name" value="Ribonuclease Inhibitor"/>
    <property type="match status" value="1"/>
</dbReference>
<dbReference type="InterPro" id="IPR032675">
    <property type="entry name" value="LRR_dom_sf"/>
</dbReference>
<dbReference type="SUPFAM" id="SSF52047">
    <property type="entry name" value="RNI-like"/>
    <property type="match status" value="1"/>
</dbReference>
<dbReference type="PANTHER" id="PTHR38926:SF5">
    <property type="entry name" value="F-BOX AND LEUCINE-RICH REPEAT PROTEIN 6"/>
    <property type="match status" value="1"/>
</dbReference>
<evidence type="ECO:0000313" key="3">
    <source>
        <dbReference type="Proteomes" id="UP000504606"/>
    </source>
</evidence>
<sequence length="464" mass="50903">MKHGAAHGDVLVNGVREANALSDGVEGDGVAEDGVEEDSVVEDGNAEDGVVEGQKASMMEALPSELLLLVLGLLPTEALQLGGPVRNVCRRWRRLAGCPSLWRRRRVRCDGDHVDSFLRTVAVAPELGELDLTVAATARVHEHMDQIEKGCARVRSLKLTLWWWDSPAVAALVRHYSARAETLDLCLGYASAAHIGTEILRAVAASPTLLTLRVRGWVFSLLSAALDDLARGCPALQQLDVEHVESSFGPVLVAAITARRPLRGLVLPRRHCVVGRAVLEQVAATCPGLRSLGADYVDGAALVGRLPQLRTLRLWFSYERPDHEFLWALHRNRGRHQADDVTARWGDPVAVLARLEELRLELDDDLDFPVAVLAASRQVRSLHLAGDWLPTQLPHLLRAAPASVEHLHLCSCELRGRELDALRAVLPRLPALRSVHGAHSAREAPTLLWERKRAATQFEPCYVS</sequence>
<dbReference type="KEGG" id="foc:113211511"/>
<organism evidence="3 4">
    <name type="scientific">Frankliniella occidentalis</name>
    <name type="common">Western flower thrips</name>
    <name type="synonym">Euthrips occidentalis</name>
    <dbReference type="NCBI Taxonomy" id="133901"/>
    <lineage>
        <taxon>Eukaryota</taxon>
        <taxon>Metazoa</taxon>
        <taxon>Ecdysozoa</taxon>
        <taxon>Arthropoda</taxon>
        <taxon>Hexapoda</taxon>
        <taxon>Insecta</taxon>
        <taxon>Pterygota</taxon>
        <taxon>Neoptera</taxon>
        <taxon>Paraneoptera</taxon>
        <taxon>Thysanoptera</taxon>
        <taxon>Terebrantia</taxon>
        <taxon>Thripoidea</taxon>
        <taxon>Thripidae</taxon>
        <taxon>Frankliniella</taxon>
    </lineage>
</organism>
<dbReference type="PANTHER" id="PTHR38926">
    <property type="entry name" value="F-BOX DOMAIN CONTAINING PROTEIN, EXPRESSED"/>
    <property type="match status" value="1"/>
</dbReference>